<sequence length="119" mass="14078">MNHTEPSTADATKTHNTHHEMKNLEYLLFREFDLATYPRPIRRQKEITSITPNNPNDPRSPFYNEDGEPINPIAKLHFTRQRVYEKPCEILENEDEDHTDNNLELSGEQSWRLMVGRIM</sequence>
<dbReference type="AlphaFoldDB" id="A0A9N9SEE3"/>
<keyword evidence="3" id="KW-1185">Reference proteome</keyword>
<proteinExistence type="predicted"/>
<organism evidence="2 3">
    <name type="scientific">Phaedon cochleariae</name>
    <name type="common">Mustard beetle</name>
    <dbReference type="NCBI Taxonomy" id="80249"/>
    <lineage>
        <taxon>Eukaryota</taxon>
        <taxon>Metazoa</taxon>
        <taxon>Ecdysozoa</taxon>
        <taxon>Arthropoda</taxon>
        <taxon>Hexapoda</taxon>
        <taxon>Insecta</taxon>
        <taxon>Pterygota</taxon>
        <taxon>Neoptera</taxon>
        <taxon>Endopterygota</taxon>
        <taxon>Coleoptera</taxon>
        <taxon>Polyphaga</taxon>
        <taxon>Cucujiformia</taxon>
        <taxon>Chrysomeloidea</taxon>
        <taxon>Chrysomelidae</taxon>
        <taxon>Chrysomelinae</taxon>
        <taxon>Chrysomelini</taxon>
        <taxon>Phaedon</taxon>
    </lineage>
</organism>
<feature type="compositionally biased region" description="Polar residues" evidence="1">
    <location>
        <begin position="47"/>
        <end position="57"/>
    </location>
</feature>
<evidence type="ECO:0000313" key="3">
    <source>
        <dbReference type="Proteomes" id="UP001153737"/>
    </source>
</evidence>
<gene>
    <name evidence="2" type="ORF">PHAECO_LOCUS7332</name>
</gene>
<feature type="compositionally biased region" description="Polar residues" evidence="1">
    <location>
        <begin position="1"/>
        <end position="11"/>
    </location>
</feature>
<dbReference type="OrthoDB" id="347314at2759"/>
<dbReference type="Proteomes" id="UP001153737">
    <property type="component" value="Chromosome 3"/>
</dbReference>
<feature type="region of interest" description="Disordered" evidence="1">
    <location>
        <begin position="45"/>
        <end position="68"/>
    </location>
</feature>
<name>A0A9N9SEE3_PHACE</name>
<feature type="region of interest" description="Disordered" evidence="1">
    <location>
        <begin position="1"/>
        <end position="20"/>
    </location>
</feature>
<evidence type="ECO:0000313" key="2">
    <source>
        <dbReference type="EMBL" id="CAG9820008.1"/>
    </source>
</evidence>
<evidence type="ECO:0000256" key="1">
    <source>
        <dbReference type="SAM" id="MobiDB-lite"/>
    </source>
</evidence>
<protein>
    <submittedName>
        <fullName evidence="2">Uncharacterized protein</fullName>
    </submittedName>
</protein>
<reference evidence="2" key="2">
    <citation type="submission" date="2022-10" db="EMBL/GenBank/DDBJ databases">
        <authorList>
            <consortium name="ENA_rothamsted_submissions"/>
            <consortium name="culmorum"/>
            <person name="King R."/>
        </authorList>
    </citation>
    <scope>NUCLEOTIDE SEQUENCE</scope>
</reference>
<accession>A0A9N9SEE3</accession>
<dbReference type="EMBL" id="OU896709">
    <property type="protein sequence ID" value="CAG9820008.1"/>
    <property type="molecule type" value="Genomic_DNA"/>
</dbReference>
<reference evidence="2" key="1">
    <citation type="submission" date="2022-01" db="EMBL/GenBank/DDBJ databases">
        <authorList>
            <person name="King R."/>
        </authorList>
    </citation>
    <scope>NUCLEOTIDE SEQUENCE</scope>
</reference>